<reference evidence="3" key="1">
    <citation type="journal article" date="2019" name="Int. J. Syst. Evol. Microbiol.">
        <title>The Global Catalogue of Microorganisms (GCM) 10K type strain sequencing project: providing services to taxonomists for standard genome sequencing and annotation.</title>
        <authorList>
            <consortium name="The Broad Institute Genomics Platform"/>
            <consortium name="The Broad Institute Genome Sequencing Center for Infectious Disease"/>
            <person name="Wu L."/>
            <person name="Ma J."/>
        </authorList>
    </citation>
    <scope>NUCLEOTIDE SEQUENCE [LARGE SCALE GENOMIC DNA]</scope>
    <source>
        <strain evidence="3">CGMCC 4.7144</strain>
    </source>
</reference>
<keyword evidence="1" id="KW-1133">Transmembrane helix</keyword>
<organism evidence="2 3">
    <name type="scientific">Micromonospora vulcania</name>
    <dbReference type="NCBI Taxonomy" id="1441873"/>
    <lineage>
        <taxon>Bacteria</taxon>
        <taxon>Bacillati</taxon>
        <taxon>Actinomycetota</taxon>
        <taxon>Actinomycetes</taxon>
        <taxon>Micromonosporales</taxon>
        <taxon>Micromonosporaceae</taxon>
        <taxon>Micromonospora</taxon>
    </lineage>
</organism>
<accession>A0ABW1GYU6</accession>
<dbReference type="RefSeq" id="WP_377505262.1">
    <property type="nucleotide sequence ID" value="NZ_JBHSQS010000002.1"/>
</dbReference>
<protein>
    <recommendedName>
        <fullName evidence="4">4-amino-4-deoxy-L-arabinose transferase</fullName>
    </recommendedName>
</protein>
<dbReference type="Proteomes" id="UP001596226">
    <property type="component" value="Unassembled WGS sequence"/>
</dbReference>
<keyword evidence="3" id="KW-1185">Reference proteome</keyword>
<gene>
    <name evidence="2" type="ORF">ACFQGL_03655</name>
</gene>
<feature type="transmembrane region" description="Helical" evidence="1">
    <location>
        <begin position="359"/>
        <end position="377"/>
    </location>
</feature>
<feature type="transmembrane region" description="Helical" evidence="1">
    <location>
        <begin position="99"/>
        <end position="117"/>
    </location>
</feature>
<feature type="transmembrane region" description="Helical" evidence="1">
    <location>
        <begin position="123"/>
        <end position="141"/>
    </location>
</feature>
<comment type="caution">
    <text evidence="2">The sequence shown here is derived from an EMBL/GenBank/DDBJ whole genome shotgun (WGS) entry which is preliminary data.</text>
</comment>
<evidence type="ECO:0000313" key="2">
    <source>
        <dbReference type="EMBL" id="MFC5922435.1"/>
    </source>
</evidence>
<evidence type="ECO:0008006" key="4">
    <source>
        <dbReference type="Google" id="ProtNLM"/>
    </source>
</evidence>
<evidence type="ECO:0000313" key="3">
    <source>
        <dbReference type="Proteomes" id="UP001596226"/>
    </source>
</evidence>
<feature type="transmembrane region" description="Helical" evidence="1">
    <location>
        <begin position="223"/>
        <end position="241"/>
    </location>
</feature>
<feature type="transmembrane region" description="Helical" evidence="1">
    <location>
        <begin position="182"/>
        <end position="211"/>
    </location>
</feature>
<keyword evidence="1" id="KW-0472">Membrane</keyword>
<evidence type="ECO:0000256" key="1">
    <source>
        <dbReference type="SAM" id="Phobius"/>
    </source>
</evidence>
<dbReference type="EMBL" id="JBHSQS010000002">
    <property type="protein sequence ID" value="MFC5922435.1"/>
    <property type="molecule type" value="Genomic_DNA"/>
</dbReference>
<name>A0ABW1GYU6_9ACTN</name>
<sequence>MSGSTPRALPPARRSWLPGVLTVLAVVAGVGYRLGLLLSDAPPTNSDEATMGLAALHIARGQDFPIWFYGQQYMGTLEAYLAAPVFALTGGPSLLGLRLPVLALYALFLLLTWRLTLRLTGDRWFGLLVVALLALGSDRVVKNQLIAGGGYPEMNAAGVALALLAVDLAAGRPGRRLARWAAWGFLAGLLVWVDPLVLPYVAAIGAVLLGFRWRELRGAAGGLLGVTVLVGAAPMLVHSLVAGQAPLDAMLSAGGADASAGWADRLHGGLVLGPPLGLGFCGPGRCATWQLWWALALPVLLAVAAVTAWRSLRAPTRAAPPADTRVAGAVRLALVLAAAATLAAYTVSSAAGLTPVESSRYLSCLLISLPALLWPVWTVARRGLFRPATDRRGPRRTVLGSVALVLLVATLGSTAHATWRAAQTAPATRAEEARHADLVATLRQLGVRHVRAGYWTCNRLTFASAEDVVCAVVDDELLPGLDRYPAYRLAVQRSAAPPAWVAPAGSPLAARLDERMRAAPGGMDLVTLDGWRIYRPRA</sequence>
<feature type="transmembrane region" description="Helical" evidence="1">
    <location>
        <begin position="291"/>
        <end position="309"/>
    </location>
</feature>
<proteinExistence type="predicted"/>
<feature type="transmembrane region" description="Helical" evidence="1">
    <location>
        <begin position="398"/>
        <end position="419"/>
    </location>
</feature>
<feature type="transmembrane region" description="Helical" evidence="1">
    <location>
        <begin position="16"/>
        <end position="36"/>
    </location>
</feature>
<feature type="transmembrane region" description="Helical" evidence="1">
    <location>
        <begin position="329"/>
        <end position="347"/>
    </location>
</feature>
<keyword evidence="1" id="KW-0812">Transmembrane</keyword>